<evidence type="ECO:0000256" key="4">
    <source>
        <dbReference type="ARBA" id="ARBA00022490"/>
    </source>
</evidence>
<dbReference type="InterPro" id="IPR050100">
    <property type="entry name" value="TRAFAC_GTPase_members"/>
</dbReference>
<feature type="compositionally biased region" description="Low complexity" evidence="13">
    <location>
        <begin position="277"/>
        <end position="289"/>
    </location>
</feature>
<dbReference type="InterPro" id="IPR000795">
    <property type="entry name" value="T_Tr_GTP-bd_dom"/>
</dbReference>
<dbReference type="SUPFAM" id="SSF50447">
    <property type="entry name" value="Translation proteins"/>
    <property type="match status" value="1"/>
</dbReference>
<dbReference type="Gene3D" id="3.40.50.300">
    <property type="entry name" value="P-loop containing nucleotide triphosphate hydrolases"/>
    <property type="match status" value="1"/>
</dbReference>
<feature type="compositionally biased region" description="Basic and acidic residues" evidence="13">
    <location>
        <begin position="116"/>
        <end position="135"/>
    </location>
</feature>
<comment type="caution">
    <text evidence="15">The sequence shown here is derived from an EMBL/GenBank/DDBJ whole genome shotgun (WGS) entry which is preliminary data.</text>
</comment>
<evidence type="ECO:0000256" key="2">
    <source>
        <dbReference type="ARBA" id="ARBA00007249"/>
    </source>
</evidence>
<dbReference type="Pfam" id="PF22594">
    <property type="entry name" value="GTP-eEF1A_C"/>
    <property type="match status" value="1"/>
</dbReference>
<evidence type="ECO:0000256" key="7">
    <source>
        <dbReference type="ARBA" id="ARBA00022845"/>
    </source>
</evidence>
<dbReference type="CDD" id="cd01883">
    <property type="entry name" value="EF1_alpha"/>
    <property type="match status" value="1"/>
</dbReference>
<comment type="subcellular location">
    <subcellularLocation>
        <location evidence="1">Cytoplasm</location>
    </subcellularLocation>
</comment>
<dbReference type="Proteomes" id="UP000242877">
    <property type="component" value="Unassembled WGS sequence"/>
</dbReference>
<organism evidence="15 16">
    <name type="scientific">Ascosphaera apis ARSEF 7405</name>
    <dbReference type="NCBI Taxonomy" id="392613"/>
    <lineage>
        <taxon>Eukaryota</taxon>
        <taxon>Fungi</taxon>
        <taxon>Dikarya</taxon>
        <taxon>Ascomycota</taxon>
        <taxon>Pezizomycotina</taxon>
        <taxon>Eurotiomycetes</taxon>
        <taxon>Eurotiomycetidae</taxon>
        <taxon>Onygenales</taxon>
        <taxon>Ascosphaeraceae</taxon>
        <taxon>Ascosphaera</taxon>
    </lineage>
</organism>
<keyword evidence="6" id="KW-0378">Hydrolase</keyword>
<evidence type="ECO:0000256" key="11">
    <source>
        <dbReference type="ARBA" id="ARBA00063537"/>
    </source>
</evidence>
<dbReference type="GO" id="GO:0005525">
    <property type="term" value="F:GTP binding"/>
    <property type="evidence" value="ECO:0007669"/>
    <property type="project" value="UniProtKB-KW"/>
</dbReference>
<keyword evidence="4" id="KW-0963">Cytoplasm</keyword>
<dbReference type="GO" id="GO:0006412">
    <property type="term" value="P:translation"/>
    <property type="evidence" value="ECO:0007669"/>
    <property type="project" value="UniProtKB-KW"/>
</dbReference>
<feature type="compositionally biased region" description="Low complexity" evidence="13">
    <location>
        <begin position="159"/>
        <end position="181"/>
    </location>
</feature>
<dbReference type="AlphaFoldDB" id="A0A167VCX7"/>
<comment type="catalytic activity">
    <reaction evidence="10">
        <text>GTP + H2O = GDP + phosphate + H(+)</text>
        <dbReference type="Rhea" id="RHEA:19669"/>
        <dbReference type="ChEBI" id="CHEBI:15377"/>
        <dbReference type="ChEBI" id="CHEBI:15378"/>
        <dbReference type="ChEBI" id="CHEBI:37565"/>
        <dbReference type="ChEBI" id="CHEBI:43474"/>
        <dbReference type="ChEBI" id="CHEBI:58189"/>
    </reaction>
    <physiologicalReaction direction="left-to-right" evidence="10">
        <dbReference type="Rhea" id="RHEA:19670"/>
    </physiologicalReaction>
</comment>
<dbReference type="Pfam" id="PF00009">
    <property type="entry name" value="GTP_EFTU"/>
    <property type="match status" value="1"/>
</dbReference>
<feature type="compositionally biased region" description="Polar residues" evidence="13">
    <location>
        <begin position="210"/>
        <end position="223"/>
    </location>
</feature>
<keyword evidence="16" id="KW-1185">Reference proteome</keyword>
<dbReference type="VEuPathDB" id="FungiDB:AAP_05735"/>
<dbReference type="PRINTS" id="PR00315">
    <property type="entry name" value="ELONGATNFCT"/>
</dbReference>
<evidence type="ECO:0000256" key="10">
    <source>
        <dbReference type="ARBA" id="ARBA00049117"/>
    </source>
</evidence>
<name>A0A167VCX7_9EURO</name>
<keyword evidence="7" id="KW-0810">Translation regulation</keyword>
<feature type="domain" description="Tr-type G" evidence="14">
    <location>
        <begin position="512"/>
        <end position="764"/>
    </location>
</feature>
<evidence type="ECO:0000256" key="1">
    <source>
        <dbReference type="ARBA" id="ARBA00004496"/>
    </source>
</evidence>
<comment type="similarity">
    <text evidence="2">Belongs to the TRAFAC class translation factor GTPase superfamily. Classic translation factor GTPase family. EF-Tu/EF-1A subfamily.</text>
</comment>
<evidence type="ECO:0000313" key="15">
    <source>
        <dbReference type="EMBL" id="KZZ87354.1"/>
    </source>
</evidence>
<accession>A0A167VCX7</accession>
<reference evidence="15 16" key="1">
    <citation type="journal article" date="2016" name="Genome Biol. Evol.">
        <title>Divergent and convergent evolution of fungal pathogenicity.</title>
        <authorList>
            <person name="Shang Y."/>
            <person name="Xiao G."/>
            <person name="Zheng P."/>
            <person name="Cen K."/>
            <person name="Zhan S."/>
            <person name="Wang C."/>
        </authorList>
    </citation>
    <scope>NUCLEOTIDE SEQUENCE [LARGE SCALE GENOMIC DNA]</scope>
    <source>
        <strain evidence="15 16">ARSEF 7405</strain>
    </source>
</reference>
<feature type="compositionally biased region" description="Low complexity" evidence="13">
    <location>
        <begin position="234"/>
        <end position="249"/>
    </location>
</feature>
<feature type="compositionally biased region" description="Low complexity" evidence="13">
    <location>
        <begin position="188"/>
        <end position="199"/>
    </location>
</feature>
<feature type="region of interest" description="Disordered" evidence="13">
    <location>
        <begin position="721"/>
        <end position="741"/>
    </location>
</feature>
<evidence type="ECO:0000256" key="9">
    <source>
        <dbReference type="ARBA" id="ARBA00023134"/>
    </source>
</evidence>
<dbReference type="FunFam" id="3.40.50.300:FF:000204">
    <property type="entry name" value="Translation elongation factor Tu"/>
    <property type="match status" value="1"/>
</dbReference>
<feature type="region of interest" description="Disordered" evidence="13">
    <location>
        <begin position="116"/>
        <end position="354"/>
    </location>
</feature>
<dbReference type="GO" id="GO:0005737">
    <property type="term" value="C:cytoplasm"/>
    <property type="evidence" value="ECO:0007669"/>
    <property type="project" value="UniProtKB-SubCell"/>
</dbReference>
<evidence type="ECO:0000256" key="5">
    <source>
        <dbReference type="ARBA" id="ARBA00022741"/>
    </source>
</evidence>
<dbReference type="Pfam" id="PF08938">
    <property type="entry name" value="HBS1_N"/>
    <property type="match status" value="1"/>
</dbReference>
<dbReference type="InterPro" id="IPR027417">
    <property type="entry name" value="P-loop_NTPase"/>
</dbReference>
<keyword evidence="9" id="KW-0342">GTP-binding</keyword>
<gene>
    <name evidence="15" type="ORF">AAP_05735</name>
</gene>
<dbReference type="PROSITE" id="PS51722">
    <property type="entry name" value="G_TR_2"/>
    <property type="match status" value="1"/>
</dbReference>
<sequence>MPSHNRIKNISYDDDDDYYSEEEEELDDYDEPQATSSSSTSPAVALNPDNPSNSLTDSDRESLRNGCVEVRQLLGALDTAANAMVGDAEVWEALWEFYYDVDASVEWLREKVGKKMKEEAEKEKKRREKEKEKQKMQQGKGGQMQGKAAARKKAREEAQQQQQQQETPEQPLQQQQQQQSLPEEETRSTTTLSTISTSDESTHLLAGGVSLSQLSSPDTQFQPPQEPPADSDQSRTPSTTPSTRSLTLSERLAGFSLDAQSQRIPPSPSPSVQTQASGRQTQSRLSLLSQRRERALSSLSQRSTTSSAPGGVALSPSAATEDKENKGSNTPLSALASLRNAPRASSVGALSRRKSGRRISLGTLGVIQDVADDHYRDDGEPIDVKTLSRRGSKESVASDGLGLSRLDVVDVQAEPTAFAKTITGETLVGNGKRKWGSLEQHDGGDGDNDGFGANKNAKDVTSSMKQLNINKDGQASQQQQGPPPPPPIKIKHKGLNVPMEYLNARDAGRRKLNAANFVVIGHVDAGKSTLMGRLLLDLKTVTQRQLAKHRTESSRIGKNSFALAWFLDSSTEEREHGVTIDVASTHFATENTVYTLLDAPGHKDFVPNMIAGAALADFAILVIDAGVGGFEKGLKGQTKEHALLVRSLGVRKVVVAVNKMDASSGGGAGNRKGGNASGGEWSRDRYEEIEMQTRAFLTSTVGFADKNVVFVPCSGWKGQNVVDRRSPSAEDEEKSAAAGVGGVPEWYTGPTLLEVLEKVSSEVSAMRNVESAMQKDLRMTIVDVFRGGVQNPLSISGRLDTGHVQVGDRVCAMPTGATAVIKGIDVEGILGNEAEEETGENAGGDSETLLTAQPSADWAIAGDNVILHLANLESPSTGANTKESDPSSQLRAGDILCPTSKPIPNTATFTTKVLTFAHLTPMHIAVHRGRLNVPASITKLVAVLDKTSNVVLKKRPKIIAPGMLARVQVTCEISVPLEKGARVVLRAEGETIAAGLIE</sequence>
<feature type="compositionally biased region" description="Polar residues" evidence="13">
    <location>
        <begin position="459"/>
        <end position="476"/>
    </location>
</feature>
<dbReference type="Gene3D" id="2.40.30.10">
    <property type="entry name" value="Translation factors"/>
    <property type="match status" value="2"/>
</dbReference>
<dbReference type="OrthoDB" id="4206598at2759"/>
<feature type="region of interest" description="Disordered" evidence="13">
    <location>
        <begin position="433"/>
        <end position="492"/>
    </location>
</feature>
<feature type="region of interest" description="Disordered" evidence="13">
    <location>
        <begin position="1"/>
        <end position="63"/>
    </location>
</feature>
<feature type="compositionally biased region" description="Acidic residues" evidence="13">
    <location>
        <begin position="12"/>
        <end position="31"/>
    </location>
</feature>
<dbReference type="InterPro" id="IPR009000">
    <property type="entry name" value="Transl_B-barrel_sf"/>
</dbReference>
<dbReference type="GO" id="GO:1990533">
    <property type="term" value="C:Dom34-Hbs1 complex"/>
    <property type="evidence" value="ECO:0007669"/>
    <property type="project" value="UniProtKB-ARBA"/>
</dbReference>
<protein>
    <recommendedName>
        <fullName evidence="12">Elongation factor 1 alpha-like protein</fullName>
    </recommendedName>
    <alternativeName>
        <fullName evidence="3">Elongation factor 1-alpha</fullName>
    </alternativeName>
</protein>
<dbReference type="EMBL" id="AZGZ01000035">
    <property type="protein sequence ID" value="KZZ87354.1"/>
    <property type="molecule type" value="Genomic_DNA"/>
</dbReference>
<dbReference type="InterPro" id="IPR054696">
    <property type="entry name" value="GTP-eEF1A_C"/>
</dbReference>
<dbReference type="InterPro" id="IPR009001">
    <property type="entry name" value="Transl_elong_EF1A/Init_IF2_C"/>
</dbReference>
<keyword evidence="8" id="KW-0648">Protein biosynthesis</keyword>
<dbReference type="GO" id="GO:0003924">
    <property type="term" value="F:GTPase activity"/>
    <property type="evidence" value="ECO:0007669"/>
    <property type="project" value="InterPro"/>
</dbReference>
<dbReference type="PANTHER" id="PTHR23115">
    <property type="entry name" value="TRANSLATION FACTOR"/>
    <property type="match status" value="1"/>
</dbReference>
<proteinExistence type="inferred from homology"/>
<evidence type="ECO:0000256" key="8">
    <source>
        <dbReference type="ARBA" id="ARBA00022917"/>
    </source>
</evidence>
<evidence type="ECO:0000256" key="6">
    <source>
        <dbReference type="ARBA" id="ARBA00022801"/>
    </source>
</evidence>
<evidence type="ECO:0000256" key="13">
    <source>
        <dbReference type="SAM" id="MobiDB-lite"/>
    </source>
</evidence>
<evidence type="ECO:0000259" key="14">
    <source>
        <dbReference type="PROSITE" id="PS51722"/>
    </source>
</evidence>
<evidence type="ECO:0000313" key="16">
    <source>
        <dbReference type="Proteomes" id="UP000242877"/>
    </source>
</evidence>
<keyword evidence="5" id="KW-0547">Nucleotide-binding</keyword>
<dbReference type="GO" id="GO:0006417">
    <property type="term" value="P:regulation of translation"/>
    <property type="evidence" value="ECO:0007669"/>
    <property type="project" value="UniProtKB-KW"/>
</dbReference>
<evidence type="ECO:0000256" key="3">
    <source>
        <dbReference type="ARBA" id="ARBA00013870"/>
    </source>
</evidence>
<feature type="compositionally biased region" description="Low complexity" evidence="13">
    <location>
        <begin position="296"/>
        <end position="308"/>
    </location>
</feature>
<dbReference type="SUPFAM" id="SSF52540">
    <property type="entry name" value="P-loop containing nucleoside triphosphate hydrolases"/>
    <property type="match status" value="1"/>
</dbReference>
<comment type="subunit">
    <text evidence="11">Component of the Dom34-Hbs1 complex, also named Pelota-HBS1L complex, composed of dom34 and hbs1.</text>
</comment>
<evidence type="ECO:0000256" key="12">
    <source>
        <dbReference type="ARBA" id="ARBA00074866"/>
    </source>
</evidence>
<dbReference type="InterPro" id="IPR015033">
    <property type="entry name" value="HBS1-like_N"/>
</dbReference>
<dbReference type="SUPFAM" id="SSF50465">
    <property type="entry name" value="EF-Tu/eEF-1alpha/eIF2-gamma C-terminal domain"/>
    <property type="match status" value="1"/>
</dbReference>